<feature type="compositionally biased region" description="Gly residues" evidence="4">
    <location>
        <begin position="770"/>
        <end position="786"/>
    </location>
</feature>
<name>A0ABP8DE30_9ACTN</name>
<dbReference type="Gene3D" id="3.40.50.2300">
    <property type="match status" value="2"/>
</dbReference>
<dbReference type="Proteomes" id="UP001500620">
    <property type="component" value="Unassembled WGS sequence"/>
</dbReference>
<dbReference type="PROSITE" id="PS50887">
    <property type="entry name" value="GGDEF"/>
    <property type="match status" value="1"/>
</dbReference>
<dbReference type="PANTHER" id="PTHR46663:SF2">
    <property type="entry name" value="GGDEF DOMAIN-CONTAINING PROTEIN"/>
    <property type="match status" value="1"/>
</dbReference>
<dbReference type="EMBL" id="BAABAT010000016">
    <property type="protein sequence ID" value="GAA4253725.1"/>
    <property type="molecule type" value="Genomic_DNA"/>
</dbReference>
<evidence type="ECO:0000256" key="4">
    <source>
        <dbReference type="SAM" id="MobiDB-lite"/>
    </source>
</evidence>
<dbReference type="SUPFAM" id="SSF55073">
    <property type="entry name" value="Nucleotide cyclase"/>
    <property type="match status" value="1"/>
</dbReference>
<feature type="region of interest" description="Disordered" evidence="4">
    <location>
        <begin position="287"/>
        <end position="316"/>
    </location>
</feature>
<dbReference type="Gene3D" id="3.30.70.270">
    <property type="match status" value="1"/>
</dbReference>
<dbReference type="SMART" id="SM00267">
    <property type="entry name" value="GGDEF"/>
    <property type="match status" value="1"/>
</dbReference>
<dbReference type="Pfam" id="PF13377">
    <property type="entry name" value="Peripla_BP_3"/>
    <property type="match status" value="1"/>
</dbReference>
<dbReference type="InterPro" id="IPR043128">
    <property type="entry name" value="Rev_trsase/Diguanyl_cyclase"/>
</dbReference>
<evidence type="ECO:0000259" key="5">
    <source>
        <dbReference type="PROSITE" id="PS50887"/>
    </source>
</evidence>
<evidence type="ECO:0000256" key="3">
    <source>
        <dbReference type="ARBA" id="ARBA00023163"/>
    </source>
</evidence>
<dbReference type="PANTHER" id="PTHR46663">
    <property type="entry name" value="DIGUANYLATE CYCLASE DGCT-RELATED"/>
    <property type="match status" value="1"/>
</dbReference>
<evidence type="ECO:0000313" key="6">
    <source>
        <dbReference type="EMBL" id="GAA4253725.1"/>
    </source>
</evidence>
<dbReference type="CDD" id="cd06267">
    <property type="entry name" value="PBP1_LacI_sugar_binding-like"/>
    <property type="match status" value="1"/>
</dbReference>
<keyword evidence="2" id="KW-0238">DNA-binding</keyword>
<evidence type="ECO:0000313" key="7">
    <source>
        <dbReference type="Proteomes" id="UP001500620"/>
    </source>
</evidence>
<dbReference type="Pfam" id="PF00990">
    <property type="entry name" value="GGDEF"/>
    <property type="match status" value="1"/>
</dbReference>
<dbReference type="SUPFAM" id="SSF53822">
    <property type="entry name" value="Periplasmic binding protein-like I"/>
    <property type="match status" value="1"/>
</dbReference>
<feature type="region of interest" description="Disordered" evidence="4">
    <location>
        <begin position="753"/>
        <end position="786"/>
    </location>
</feature>
<organism evidence="6 7">
    <name type="scientific">Dactylosporangium darangshiense</name>
    <dbReference type="NCBI Taxonomy" id="579108"/>
    <lineage>
        <taxon>Bacteria</taxon>
        <taxon>Bacillati</taxon>
        <taxon>Actinomycetota</taxon>
        <taxon>Actinomycetes</taxon>
        <taxon>Micromonosporales</taxon>
        <taxon>Micromonosporaceae</taxon>
        <taxon>Dactylosporangium</taxon>
    </lineage>
</organism>
<dbReference type="NCBIfam" id="TIGR00254">
    <property type="entry name" value="GGDEF"/>
    <property type="match status" value="1"/>
</dbReference>
<dbReference type="InterPro" id="IPR052163">
    <property type="entry name" value="DGC-Regulatory_Protein"/>
</dbReference>
<reference evidence="7" key="1">
    <citation type="journal article" date="2019" name="Int. J. Syst. Evol. Microbiol.">
        <title>The Global Catalogue of Microorganisms (GCM) 10K type strain sequencing project: providing services to taxonomists for standard genome sequencing and annotation.</title>
        <authorList>
            <consortium name="The Broad Institute Genomics Platform"/>
            <consortium name="The Broad Institute Genome Sequencing Center for Infectious Disease"/>
            <person name="Wu L."/>
            <person name="Ma J."/>
        </authorList>
    </citation>
    <scope>NUCLEOTIDE SEQUENCE [LARGE SCALE GENOMIC DNA]</scope>
    <source>
        <strain evidence="7">JCM 17441</strain>
    </source>
</reference>
<accession>A0ABP8DE30</accession>
<dbReference type="InterPro" id="IPR000160">
    <property type="entry name" value="GGDEF_dom"/>
</dbReference>
<keyword evidence="7" id="KW-1185">Reference proteome</keyword>
<keyword evidence="3" id="KW-0804">Transcription</keyword>
<evidence type="ECO:0000256" key="1">
    <source>
        <dbReference type="ARBA" id="ARBA00023015"/>
    </source>
</evidence>
<comment type="caution">
    <text evidence="6">The sequence shown here is derived from an EMBL/GenBank/DDBJ whole genome shotgun (WGS) entry which is preliminary data.</text>
</comment>
<evidence type="ECO:0000256" key="2">
    <source>
        <dbReference type="ARBA" id="ARBA00023125"/>
    </source>
</evidence>
<dbReference type="CDD" id="cd01949">
    <property type="entry name" value="GGDEF"/>
    <property type="match status" value="1"/>
</dbReference>
<dbReference type="RefSeq" id="WP_345130781.1">
    <property type="nucleotide sequence ID" value="NZ_BAABAT010000016.1"/>
</dbReference>
<dbReference type="InterPro" id="IPR046335">
    <property type="entry name" value="LacI/GalR-like_sensor"/>
</dbReference>
<keyword evidence="1" id="KW-0805">Transcription regulation</keyword>
<protein>
    <recommendedName>
        <fullName evidence="5">GGDEF domain-containing protein</fullName>
    </recommendedName>
</protein>
<gene>
    <name evidence="6" type="ORF">GCM10022255_055680</name>
</gene>
<proteinExistence type="predicted"/>
<feature type="domain" description="GGDEF" evidence="5">
    <location>
        <begin position="616"/>
        <end position="749"/>
    </location>
</feature>
<dbReference type="InterPro" id="IPR028082">
    <property type="entry name" value="Peripla_BP_I"/>
</dbReference>
<sequence length="786" mass="84584">MEQGPTFGVLCALTGGYYFGAILSGVVRAASAAGGRAIVIQTSDAGLDVISLNDPSDLALPLSWRHVSGFVVILNAVTRQYVSSIRAAGKPVVTVSDAIPGFQAPVVMADGRPGVRRAVEHLIEHGHRRIAFAGCMHPVDVRQRYETYRATLRAHGIEPEPELFYEIGNNEEPSGEDAARQMLAAGLPSTAVVTGSDANAIGLMRRLREAGVRLPEDQAVIGFDDMVGVGCLSPALSTVHQPFDVLGATAVDLLVRTLRGEPVPAGPHFVDTTFVLRESCGCPPGRPTRRRFVARGTPLDPRTEPRPDDEQGEAGATVRALSSGLALGAWSGADAAGTVNRAAEVIAAALSAPGRPASDETERRNLEEALAEMFRLDPRPEAAVGIAAWMRQHADEHPAAEVHTGLWQALLSLVRVQAHTAYLDGARHQSDTRARYEVSMDLLRSHEEDPRALHWLRRTSWRGGCLGTWRAGPDGSALLDIVGLYDQRDPHRKPEPSLSVPPDAFPPPELLAMAEPGSGDMITVIPVRANDQDWGLLALVAPPDTEVPTGREMTNQYAALLTVALNHDAMVRALHEQEARLRQASLHDSLTGLPNRALFLDGLEHALKLAQRDATRRYAVLFIDVDRFKWVNDTLGHNAGDQLLVQIADRLRSSLRDGDVAARFGGDEFAVLVDAGHDPRGPARLAERLHEMMARPFELDSRWVAASVSIGIAHQLDRYESGNEILRDADVAMYAAKGRGRGTSAVFTDGMRSAEATAPRVPTDPLPSAGGDGRGRLGGGEVQLRA</sequence>
<dbReference type="InterPro" id="IPR029787">
    <property type="entry name" value="Nucleotide_cyclase"/>
</dbReference>